<dbReference type="Gene3D" id="3.40.50.720">
    <property type="entry name" value="NAD(P)-binding Rossmann-like Domain"/>
    <property type="match status" value="1"/>
</dbReference>
<comment type="caution">
    <text evidence="6">The sequence shown here is derived from an EMBL/GenBank/DDBJ whole genome shotgun (WGS) entry which is preliminary data.</text>
</comment>
<evidence type="ECO:0000256" key="1">
    <source>
        <dbReference type="ARBA" id="ARBA00022723"/>
    </source>
</evidence>
<proteinExistence type="inferred from homology"/>
<dbReference type="InterPro" id="IPR011032">
    <property type="entry name" value="GroES-like_sf"/>
</dbReference>
<dbReference type="SUPFAM" id="SSF51735">
    <property type="entry name" value="NAD(P)-binding Rossmann-fold domains"/>
    <property type="match status" value="1"/>
</dbReference>
<evidence type="ECO:0000313" key="9">
    <source>
        <dbReference type="Proteomes" id="UP000220611"/>
    </source>
</evidence>
<sequence>MQQYMKAVAVMSAGQVQVVDNVPIPEPGDYEMLVKVHACGFCSGTDFHIINGRMTKKERFFGFPTILGHEGAGEVVKLGKKVRNYKLGDRFIHPNLRPEVGNGYTKTFGGMAEYGLVNDNQAMLDDGFRPEALPFPLQGQFPNDIDFVDAGMLLSLCECHSAAVNFGVAPGQKILVYGCGPMGLALAMFCKMKGAEDITIIDHHDDRLERAKKVIGVSRVINSSVQDIDEVIGGELFDLVVDAVGSSRLLIEGSNRLKPGGRVGSLGVLGENDRILNVRELRNNTCLHMLNFPYGEYALLKETAAMVQKGLVRPSDFYSHVVPFQEIDKALELVRNKKALKVILTF</sequence>
<reference evidence="6 8" key="1">
    <citation type="submission" date="2007-08" db="EMBL/GenBank/DDBJ databases">
        <title>Draft genome sequence of Clostridium leptum (DSM 753).</title>
        <authorList>
            <person name="Sudarsanam P."/>
            <person name="Ley R."/>
            <person name="Guruge J."/>
            <person name="Turnbaugh P.J."/>
            <person name="Mahowald M."/>
            <person name="Liep D."/>
            <person name="Gordon J."/>
        </authorList>
    </citation>
    <scope>NUCLEOTIDE SEQUENCE [LARGE SCALE GENOMIC DNA]</scope>
    <source>
        <strain evidence="6 8">DSM 753</strain>
    </source>
</reference>
<organism evidence="6 8">
    <name type="scientific">[Clostridium] leptum DSM 753</name>
    <dbReference type="NCBI Taxonomy" id="428125"/>
    <lineage>
        <taxon>Bacteria</taxon>
        <taxon>Bacillati</taxon>
        <taxon>Bacillota</taxon>
        <taxon>Clostridia</taxon>
        <taxon>Eubacteriales</taxon>
        <taxon>Oscillospiraceae</taxon>
        <taxon>Oscillospiraceae incertae sedis</taxon>
    </lineage>
</organism>
<keyword evidence="1 4" id="KW-0479">Metal-binding</keyword>
<dbReference type="OrthoDB" id="9777057at2"/>
<dbReference type="InterPro" id="IPR050129">
    <property type="entry name" value="Zn_alcohol_dh"/>
</dbReference>
<accession>A7VXN2</accession>
<dbReference type="InterPro" id="IPR013154">
    <property type="entry name" value="ADH-like_N"/>
</dbReference>
<dbReference type="EMBL" id="ABCB02000021">
    <property type="protein sequence ID" value="EDO59310.1"/>
    <property type="molecule type" value="Genomic_DNA"/>
</dbReference>
<dbReference type="Pfam" id="PF08240">
    <property type="entry name" value="ADH_N"/>
    <property type="match status" value="1"/>
</dbReference>
<dbReference type="Pfam" id="PF00107">
    <property type="entry name" value="ADH_zinc_N"/>
    <property type="match status" value="1"/>
</dbReference>
<dbReference type="AlphaFoldDB" id="A7VXN2"/>
<keyword evidence="9" id="KW-1185">Reference proteome</keyword>
<evidence type="ECO:0000259" key="5">
    <source>
        <dbReference type="SMART" id="SM00829"/>
    </source>
</evidence>
<evidence type="ECO:0000313" key="7">
    <source>
        <dbReference type="EMBL" id="PEQ24091.1"/>
    </source>
</evidence>
<dbReference type="Proteomes" id="UP000003490">
    <property type="component" value="Unassembled WGS sequence"/>
</dbReference>
<evidence type="ECO:0000313" key="6">
    <source>
        <dbReference type="EMBL" id="EDO59310.1"/>
    </source>
</evidence>
<reference evidence="6 8" key="2">
    <citation type="submission" date="2007-08" db="EMBL/GenBank/DDBJ databases">
        <authorList>
            <person name="Fulton L."/>
            <person name="Clifton S."/>
            <person name="Fulton B."/>
            <person name="Xu J."/>
            <person name="Minx P."/>
            <person name="Pepin K.H."/>
            <person name="Johnson M."/>
            <person name="Thiruvilangam P."/>
            <person name="Bhonagiri V."/>
            <person name="Nash W.E."/>
            <person name="Wang C."/>
            <person name="Mardis E.R."/>
            <person name="Wilson R.K."/>
        </authorList>
    </citation>
    <scope>NUCLEOTIDE SEQUENCE [LARGE SCALE GENOMIC DNA]</scope>
    <source>
        <strain evidence="6 8">DSM 753</strain>
    </source>
</reference>
<dbReference type="SMART" id="SM00829">
    <property type="entry name" value="PKS_ER"/>
    <property type="match status" value="1"/>
</dbReference>
<gene>
    <name evidence="7" type="ORF">CH238_10695</name>
    <name evidence="6" type="ORF">CLOLEP_03357</name>
</gene>
<dbReference type="InterPro" id="IPR013149">
    <property type="entry name" value="ADH-like_C"/>
</dbReference>
<dbReference type="GO" id="GO:0008270">
    <property type="term" value="F:zinc ion binding"/>
    <property type="evidence" value="ECO:0007669"/>
    <property type="project" value="InterPro"/>
</dbReference>
<keyword evidence="2 4" id="KW-0862">Zinc</keyword>
<dbReference type="PANTHER" id="PTHR43401:SF5">
    <property type="entry name" value="ALCOHOL DEHYDROGENASE-RELATED"/>
    <property type="match status" value="1"/>
</dbReference>
<evidence type="ECO:0000313" key="8">
    <source>
        <dbReference type="Proteomes" id="UP000003490"/>
    </source>
</evidence>
<name>A7VXN2_9FIRM</name>
<dbReference type="EMBL" id="NOXF01000008">
    <property type="protein sequence ID" value="PEQ24091.1"/>
    <property type="molecule type" value="Genomic_DNA"/>
</dbReference>
<dbReference type="InterPro" id="IPR002328">
    <property type="entry name" value="ADH_Zn_CS"/>
</dbReference>
<dbReference type="PROSITE" id="PS00059">
    <property type="entry name" value="ADH_ZINC"/>
    <property type="match status" value="1"/>
</dbReference>
<evidence type="ECO:0000256" key="2">
    <source>
        <dbReference type="ARBA" id="ARBA00022833"/>
    </source>
</evidence>
<dbReference type="GO" id="GO:0016491">
    <property type="term" value="F:oxidoreductase activity"/>
    <property type="evidence" value="ECO:0007669"/>
    <property type="project" value="UniProtKB-KW"/>
</dbReference>
<dbReference type="eggNOG" id="COG1063">
    <property type="taxonomic scope" value="Bacteria"/>
</dbReference>
<evidence type="ECO:0000256" key="3">
    <source>
        <dbReference type="ARBA" id="ARBA00023002"/>
    </source>
</evidence>
<keyword evidence="3" id="KW-0560">Oxidoreductase</keyword>
<dbReference type="PANTHER" id="PTHR43401">
    <property type="entry name" value="L-THREONINE 3-DEHYDROGENASE"/>
    <property type="match status" value="1"/>
</dbReference>
<dbReference type="InterPro" id="IPR020843">
    <property type="entry name" value="ER"/>
</dbReference>
<evidence type="ECO:0000256" key="4">
    <source>
        <dbReference type="RuleBase" id="RU361277"/>
    </source>
</evidence>
<protein>
    <submittedName>
        <fullName evidence="6">Putative chlorophyll synthesis pathway protein BchC</fullName>
    </submittedName>
</protein>
<dbReference type="InterPro" id="IPR036291">
    <property type="entry name" value="NAD(P)-bd_dom_sf"/>
</dbReference>
<feature type="domain" description="Enoyl reductase (ER)" evidence="5">
    <location>
        <begin position="9"/>
        <end position="344"/>
    </location>
</feature>
<dbReference type="Proteomes" id="UP000220611">
    <property type="component" value="Unassembled WGS sequence"/>
</dbReference>
<comment type="similarity">
    <text evidence="4">Belongs to the zinc-containing alcohol dehydrogenase family.</text>
</comment>
<comment type="cofactor">
    <cofactor evidence="4">
        <name>Zn(2+)</name>
        <dbReference type="ChEBI" id="CHEBI:29105"/>
    </cofactor>
</comment>
<dbReference type="HOGENOM" id="CLU_026673_11_0_9"/>
<dbReference type="Gene3D" id="3.90.180.10">
    <property type="entry name" value="Medium-chain alcohol dehydrogenases, catalytic domain"/>
    <property type="match status" value="1"/>
</dbReference>
<dbReference type="SUPFAM" id="SSF50129">
    <property type="entry name" value="GroES-like"/>
    <property type="match status" value="1"/>
</dbReference>
<reference evidence="7 9" key="3">
    <citation type="submission" date="2017-07" db="EMBL/GenBank/DDBJ databases">
        <title>Prevalence of linear plasmids in Cutibacterium (Propionibacterium) acnes isolates obtained from prostatic tissue.</title>
        <authorList>
            <person name="Davidsson S."/>
            <person name="Carlsson J."/>
            <person name="Molling P."/>
            <person name="Andren O."/>
            <person name="Andersson S.-O."/>
            <person name="Brzuszkiewicz E."/>
            <person name="Poehlein A."/>
            <person name="Al-Zeer M."/>
            <person name="Brinkmann V."/>
            <person name="Scavenius C."/>
            <person name="Nazipi S."/>
            <person name="Soderquist B."/>
            <person name="Bruggemann H."/>
        </authorList>
    </citation>
    <scope>NUCLEOTIDE SEQUENCE [LARGE SCALE GENOMIC DNA]</scope>
    <source>
        <strain evidence="7 9">DSM 753</strain>
    </source>
</reference>